<feature type="compositionally biased region" description="Polar residues" evidence="1">
    <location>
        <begin position="187"/>
        <end position="206"/>
    </location>
</feature>
<reference evidence="3" key="1">
    <citation type="submission" date="2019-04" db="EMBL/GenBank/DDBJ databases">
        <title>Friends and foes A comparative genomics studyof 23 Aspergillus species from section Flavi.</title>
        <authorList>
            <consortium name="DOE Joint Genome Institute"/>
            <person name="Kjaerbolling I."/>
            <person name="Vesth T."/>
            <person name="Frisvad J.C."/>
            <person name="Nybo J.L."/>
            <person name="Theobald S."/>
            <person name="Kildgaard S."/>
            <person name="Isbrandt T."/>
            <person name="Kuo A."/>
            <person name="Sato A."/>
            <person name="Lyhne E.K."/>
            <person name="Kogle M.E."/>
            <person name="Wiebenga A."/>
            <person name="Kun R.S."/>
            <person name="Lubbers R.J."/>
            <person name="Makela M.R."/>
            <person name="Barry K."/>
            <person name="Chovatia M."/>
            <person name="Clum A."/>
            <person name="Daum C."/>
            <person name="Haridas S."/>
            <person name="He G."/>
            <person name="LaButti K."/>
            <person name="Lipzen A."/>
            <person name="Mondo S."/>
            <person name="Riley R."/>
            <person name="Salamov A."/>
            <person name="Simmons B.A."/>
            <person name="Magnuson J.K."/>
            <person name="Henrissat B."/>
            <person name="Mortensen U.H."/>
            <person name="Larsen T.O."/>
            <person name="Devries R.P."/>
            <person name="Grigoriev I.V."/>
            <person name="Machida M."/>
            <person name="Baker S.E."/>
            <person name="Andersen M.R."/>
        </authorList>
    </citation>
    <scope>NUCLEOTIDE SEQUENCE [LARGE SCALE GENOMIC DNA]</scope>
    <source>
        <strain evidence="3">CBS 553.77</strain>
    </source>
</reference>
<evidence type="ECO:0000313" key="2">
    <source>
        <dbReference type="EMBL" id="KAE8351321.1"/>
    </source>
</evidence>
<dbReference type="EMBL" id="ML739176">
    <property type="protein sequence ID" value="KAE8351321.1"/>
    <property type="molecule type" value="Genomic_DNA"/>
</dbReference>
<accession>A0A5N6Z0X8</accession>
<organism evidence="2 3">
    <name type="scientific">Aspergillus coremiiformis</name>
    <dbReference type="NCBI Taxonomy" id="138285"/>
    <lineage>
        <taxon>Eukaryota</taxon>
        <taxon>Fungi</taxon>
        <taxon>Dikarya</taxon>
        <taxon>Ascomycota</taxon>
        <taxon>Pezizomycotina</taxon>
        <taxon>Eurotiomycetes</taxon>
        <taxon>Eurotiomycetidae</taxon>
        <taxon>Eurotiales</taxon>
        <taxon>Aspergillaceae</taxon>
        <taxon>Aspergillus</taxon>
        <taxon>Aspergillus subgen. Circumdati</taxon>
    </lineage>
</organism>
<feature type="compositionally biased region" description="Low complexity" evidence="1">
    <location>
        <begin position="43"/>
        <end position="55"/>
    </location>
</feature>
<dbReference type="OrthoDB" id="5431298at2759"/>
<evidence type="ECO:0000256" key="1">
    <source>
        <dbReference type="SAM" id="MobiDB-lite"/>
    </source>
</evidence>
<proteinExistence type="predicted"/>
<protein>
    <submittedName>
        <fullName evidence="2">Uncharacterized protein</fullName>
    </submittedName>
</protein>
<feature type="compositionally biased region" description="Polar residues" evidence="1">
    <location>
        <begin position="8"/>
        <end position="18"/>
    </location>
</feature>
<feature type="region of interest" description="Disordered" evidence="1">
    <location>
        <begin position="1"/>
        <end position="83"/>
    </location>
</feature>
<feature type="compositionally biased region" description="Low complexity" evidence="1">
    <location>
        <begin position="146"/>
        <end position="157"/>
    </location>
</feature>
<feature type="region of interest" description="Disordered" evidence="1">
    <location>
        <begin position="140"/>
        <end position="249"/>
    </location>
</feature>
<evidence type="ECO:0000313" key="3">
    <source>
        <dbReference type="Proteomes" id="UP000327118"/>
    </source>
</evidence>
<dbReference type="AlphaFoldDB" id="A0A5N6Z0X8"/>
<feature type="compositionally biased region" description="Polar residues" evidence="1">
    <location>
        <begin position="163"/>
        <end position="172"/>
    </location>
</feature>
<gene>
    <name evidence="2" type="ORF">BDV28DRAFT_137304</name>
</gene>
<feature type="compositionally biased region" description="Basic and acidic residues" evidence="1">
    <location>
        <begin position="223"/>
        <end position="243"/>
    </location>
</feature>
<sequence length="249" mass="26544">MVCDQDPIASQRTSSTAINCLPSAPAKQEKTEAGSLLTPTDYSTSGTTPISPTSTAAELDSFHLHPPSPYTSFVPPNASALELGDTGVHRPRVELASQPTRELINVPHHQRQSAVWLEQSDSGCAELAAQPCRELINVPPHQRQQSPILSSPILSSPSPSPSQVQTDSNRANSPPVITADGIVLSANFDTSAPDTPSNRGTNSSHAMSFMDFGSARRSMLSAHRPEWENKSEEGRPNTPEGEKSSSASK</sequence>
<keyword evidence="3" id="KW-1185">Reference proteome</keyword>
<name>A0A5N6Z0X8_9EURO</name>
<dbReference type="Proteomes" id="UP000327118">
    <property type="component" value="Unassembled WGS sequence"/>
</dbReference>